<gene>
    <name evidence="3" type="ORF">KUTeg_003227</name>
</gene>
<dbReference type="PANTHER" id="PTHR18945">
    <property type="entry name" value="NEUROTRANSMITTER GATED ION CHANNEL"/>
    <property type="match status" value="1"/>
</dbReference>
<dbReference type="InterPro" id="IPR038050">
    <property type="entry name" value="Neuro_actylchol_rec"/>
</dbReference>
<dbReference type="InterPro" id="IPR006029">
    <property type="entry name" value="Neurotrans-gated_channel_TM"/>
</dbReference>
<feature type="transmembrane region" description="Helical" evidence="1">
    <location>
        <begin position="66"/>
        <end position="90"/>
    </location>
</feature>
<dbReference type="InterPro" id="IPR036719">
    <property type="entry name" value="Neuro-gated_channel_TM_sf"/>
</dbReference>
<name>A0ABQ9FN52_TEGGR</name>
<keyword evidence="1" id="KW-0472">Membrane</keyword>
<dbReference type="CDD" id="cd19051">
    <property type="entry name" value="LGIC_TM_cation"/>
    <property type="match status" value="1"/>
</dbReference>
<comment type="caution">
    <text evidence="3">The sequence shown here is derived from an EMBL/GenBank/DDBJ whole genome shotgun (WGS) entry which is preliminary data.</text>
</comment>
<keyword evidence="4" id="KW-1185">Reference proteome</keyword>
<dbReference type="EMBL" id="JARBDR010000214">
    <property type="protein sequence ID" value="KAJ8318136.1"/>
    <property type="molecule type" value="Genomic_DNA"/>
</dbReference>
<feature type="transmembrane region" description="Helical" evidence="1">
    <location>
        <begin position="126"/>
        <end position="155"/>
    </location>
</feature>
<reference evidence="3 4" key="1">
    <citation type="submission" date="2022-12" db="EMBL/GenBank/DDBJ databases">
        <title>Chromosome-level genome of Tegillarca granosa.</title>
        <authorList>
            <person name="Kim J."/>
        </authorList>
    </citation>
    <scope>NUCLEOTIDE SEQUENCE [LARGE SCALE GENOMIC DNA]</scope>
    <source>
        <strain evidence="3">Teg-2019</strain>
        <tissue evidence="3">Adductor muscle</tissue>
    </source>
</reference>
<dbReference type="Pfam" id="PF02932">
    <property type="entry name" value="Neur_chan_memb"/>
    <property type="match status" value="1"/>
</dbReference>
<keyword evidence="1" id="KW-1133">Transmembrane helix</keyword>
<evidence type="ECO:0000313" key="3">
    <source>
        <dbReference type="EMBL" id="KAJ8318136.1"/>
    </source>
</evidence>
<feature type="domain" description="Neurotransmitter-gated ion-channel transmembrane" evidence="2">
    <location>
        <begin position="71"/>
        <end position="183"/>
    </location>
</feature>
<dbReference type="Gene3D" id="1.20.58.390">
    <property type="entry name" value="Neurotransmitter-gated ion-channel transmembrane domain"/>
    <property type="match status" value="1"/>
</dbReference>
<organism evidence="3 4">
    <name type="scientific">Tegillarca granosa</name>
    <name type="common">Malaysian cockle</name>
    <name type="synonym">Anadara granosa</name>
    <dbReference type="NCBI Taxonomy" id="220873"/>
    <lineage>
        <taxon>Eukaryota</taxon>
        <taxon>Metazoa</taxon>
        <taxon>Spiralia</taxon>
        <taxon>Lophotrochozoa</taxon>
        <taxon>Mollusca</taxon>
        <taxon>Bivalvia</taxon>
        <taxon>Autobranchia</taxon>
        <taxon>Pteriomorphia</taxon>
        <taxon>Arcoida</taxon>
        <taxon>Arcoidea</taxon>
        <taxon>Arcidae</taxon>
        <taxon>Tegillarca</taxon>
    </lineage>
</organism>
<feature type="transmembrane region" description="Helical" evidence="1">
    <location>
        <begin position="96"/>
        <end position="114"/>
    </location>
</feature>
<dbReference type="Proteomes" id="UP001217089">
    <property type="component" value="Unassembled WGS sequence"/>
</dbReference>
<evidence type="ECO:0000256" key="1">
    <source>
        <dbReference type="SAM" id="Phobius"/>
    </source>
</evidence>
<keyword evidence="1" id="KW-0812">Transmembrane</keyword>
<protein>
    <recommendedName>
        <fullName evidence="2">Neurotransmitter-gated ion-channel transmembrane domain-containing protein</fullName>
    </recommendedName>
</protein>
<evidence type="ECO:0000313" key="4">
    <source>
        <dbReference type="Proteomes" id="UP001217089"/>
    </source>
</evidence>
<dbReference type="InterPro" id="IPR006201">
    <property type="entry name" value="Neur_channel"/>
</dbReference>
<sequence>MVATPFKDEIFLTDTGHYAEFLLHAEFLLKQTSVSKSDLHETISDGSTEHFSQLEFHIILERRPSYYIMSMIVPVVLNSYLMVIVFVLPVDSGEKVGFSLTVFLAVAVMLTMILDQMPSTALYVSILCKLFTTMFLLSNLVLNVVEVFLTVVVIMTHHRSTEVPDIVDSMTRCIAKVSCWNGCKAAKGSYKLEQTDEPDLQENDIGRKVKVAFKEKVIPEAKYKYSWADVSMILDWFLFTYSFALTTAMTLVYMMALSIGGTINA</sequence>
<dbReference type="SUPFAM" id="SSF90112">
    <property type="entry name" value="Neurotransmitter-gated ion-channel transmembrane pore"/>
    <property type="match status" value="1"/>
</dbReference>
<proteinExistence type="predicted"/>
<feature type="transmembrane region" description="Helical" evidence="1">
    <location>
        <begin position="236"/>
        <end position="259"/>
    </location>
</feature>
<evidence type="ECO:0000259" key="2">
    <source>
        <dbReference type="Pfam" id="PF02932"/>
    </source>
</evidence>
<accession>A0ABQ9FN52</accession>